<dbReference type="Pfam" id="PF09983">
    <property type="entry name" value="JetD_C"/>
    <property type="match status" value="1"/>
</dbReference>
<gene>
    <name evidence="2" type="ORF">ES754_00745</name>
</gene>
<dbReference type="Proteomes" id="UP000321903">
    <property type="component" value="Unassembled WGS sequence"/>
</dbReference>
<dbReference type="InterPro" id="IPR024534">
    <property type="entry name" value="JetD_C"/>
</dbReference>
<evidence type="ECO:0000313" key="3">
    <source>
        <dbReference type="Proteomes" id="UP000321903"/>
    </source>
</evidence>
<accession>A0A5C7A1Y4</accession>
<feature type="domain" description="Wadjet protein JetD C-terminal" evidence="1">
    <location>
        <begin position="149"/>
        <end position="290"/>
    </location>
</feature>
<sequence>MSANSLKNMLSSIEGGKSINLLRFKKLIDSLNLGVCFELSDIKATKSSGNNYRVISLPIELDQVLKHYVNQIGDDRISSARQNLSHSHKVMGSYLLVIHDAHLSDSLQFSNMSHPIVITIDAKGKPSYPPSFSDELSSNIQAIGNMKQRKEKDAVIIENRQLFLNWTQTQAFLQMRCQFSSSSYDVIFGAGNDISNSLHRDFLSDYRKLYVCGDIDLGGVTIASNLIKLLPNKTIEFVMPDDIEYRLNQVAGFTKSKTVSDIRHICSHHVELDAISNVITKTHKTLEQESYLYD</sequence>
<proteinExistence type="predicted"/>
<evidence type="ECO:0000313" key="2">
    <source>
        <dbReference type="EMBL" id="TXD97547.1"/>
    </source>
</evidence>
<reference evidence="2 3" key="1">
    <citation type="submission" date="2019-08" db="EMBL/GenBank/DDBJ databases">
        <title>Genome sequence of Psychrobacter frigidicola ACAM304 (type strain).</title>
        <authorList>
            <person name="Bowman J.P."/>
        </authorList>
    </citation>
    <scope>NUCLEOTIDE SEQUENCE [LARGE SCALE GENOMIC DNA]</scope>
    <source>
        <strain evidence="2 3">ACAM 304</strain>
    </source>
</reference>
<evidence type="ECO:0000259" key="1">
    <source>
        <dbReference type="Pfam" id="PF09983"/>
    </source>
</evidence>
<protein>
    <recommendedName>
        <fullName evidence="1">Wadjet protein JetD C-terminal domain-containing protein</fullName>
    </recommendedName>
</protein>
<keyword evidence="3" id="KW-1185">Reference proteome</keyword>
<dbReference type="OrthoDB" id="5759008at2"/>
<dbReference type="RefSeq" id="WP_147221150.1">
    <property type="nucleotide sequence ID" value="NZ_CAJGYY010000001.1"/>
</dbReference>
<comment type="caution">
    <text evidence="2">The sequence shown here is derived from an EMBL/GenBank/DDBJ whole genome shotgun (WGS) entry which is preliminary data.</text>
</comment>
<dbReference type="EMBL" id="VORZ01000001">
    <property type="protein sequence ID" value="TXD97547.1"/>
    <property type="molecule type" value="Genomic_DNA"/>
</dbReference>
<name>A0A5C7A1Y4_9GAMM</name>
<dbReference type="AlphaFoldDB" id="A0A5C7A1Y4"/>
<organism evidence="2 3">
    <name type="scientific">Psychrobacter frigidicola</name>
    <dbReference type="NCBI Taxonomy" id="45611"/>
    <lineage>
        <taxon>Bacteria</taxon>
        <taxon>Pseudomonadati</taxon>
        <taxon>Pseudomonadota</taxon>
        <taxon>Gammaproteobacteria</taxon>
        <taxon>Moraxellales</taxon>
        <taxon>Moraxellaceae</taxon>
        <taxon>Psychrobacter</taxon>
    </lineage>
</organism>